<sequence length="241" mass="25577">MLEVEGLSDGGRVRHVSLTVRAGEIVGLTGLVGAGRTEVAQALFGLAPRSAGSIRVRGVPVCPRSPAQARRAGLAYVPEDRKRDGIAPNLSVRENITLPILSRLAWLGTVRLRKEQGLARQQARTFGISPADPERRIATLSGGNQQKAVIARWLATQPAVLILDEPTRGVDVGAKAEIHAIIGDLVAQGLGVLMISSELPEVMAVSDRVYVMHEGRIAPPLARGELSEARIMELATGEATA</sequence>
<dbReference type="InterPro" id="IPR003439">
    <property type="entry name" value="ABC_transporter-like_ATP-bd"/>
</dbReference>
<dbReference type="PANTHER" id="PTHR43790">
    <property type="entry name" value="CARBOHYDRATE TRANSPORT ATP-BINDING PROTEIN MG119-RELATED"/>
    <property type="match status" value="1"/>
</dbReference>
<dbReference type="PANTHER" id="PTHR43790:SF3">
    <property type="entry name" value="D-ALLOSE IMPORT ATP-BINDING PROTEIN ALSA-RELATED"/>
    <property type="match status" value="1"/>
</dbReference>
<evidence type="ECO:0000256" key="1">
    <source>
        <dbReference type="ARBA" id="ARBA00022448"/>
    </source>
</evidence>
<dbReference type="InterPro" id="IPR003593">
    <property type="entry name" value="AAA+_ATPase"/>
</dbReference>
<evidence type="ECO:0000256" key="7">
    <source>
        <dbReference type="ARBA" id="ARBA00022967"/>
    </source>
</evidence>
<evidence type="ECO:0000313" key="11">
    <source>
        <dbReference type="Proteomes" id="UP000019666"/>
    </source>
</evidence>
<reference evidence="10 11" key="1">
    <citation type="submission" date="2013-02" db="EMBL/GenBank/DDBJ databases">
        <authorList>
            <person name="Fiebig A."/>
            <person name="Goeker M."/>
            <person name="Klenk H.-P.P."/>
        </authorList>
    </citation>
    <scope>NUCLEOTIDE SEQUENCE [LARGE SCALE GENOMIC DNA]</scope>
    <source>
        <strain evidence="10 11">DSM 19309</strain>
    </source>
</reference>
<evidence type="ECO:0000256" key="3">
    <source>
        <dbReference type="ARBA" id="ARBA00022597"/>
    </source>
</evidence>
<dbReference type="InterPro" id="IPR027417">
    <property type="entry name" value="P-loop_NTPase"/>
</dbReference>
<dbReference type="SMART" id="SM00382">
    <property type="entry name" value="AAA"/>
    <property type="match status" value="1"/>
</dbReference>
<keyword evidence="5" id="KW-0547">Nucleotide-binding</keyword>
<dbReference type="InterPro" id="IPR050107">
    <property type="entry name" value="ABC_carbohydrate_import_ATPase"/>
</dbReference>
<keyword evidence="6 10" id="KW-0067">ATP-binding</keyword>
<keyword evidence="8" id="KW-0472">Membrane</keyword>
<dbReference type="GO" id="GO:0016887">
    <property type="term" value="F:ATP hydrolysis activity"/>
    <property type="evidence" value="ECO:0007669"/>
    <property type="project" value="InterPro"/>
</dbReference>
<dbReference type="EMBL" id="AOSK01000030">
    <property type="protein sequence ID" value="EYD77391.1"/>
    <property type="molecule type" value="Genomic_DNA"/>
</dbReference>
<dbReference type="InterPro" id="IPR017871">
    <property type="entry name" value="ABC_transporter-like_CS"/>
</dbReference>
<keyword evidence="1" id="KW-0813">Transport</keyword>
<keyword evidence="10" id="KW-0378">Hydrolase</keyword>
<proteinExistence type="predicted"/>
<keyword evidence="2" id="KW-1003">Cell membrane</keyword>
<organism evidence="10 11">
    <name type="scientific">Rubellimicrobium mesophilum DSM 19309</name>
    <dbReference type="NCBI Taxonomy" id="442562"/>
    <lineage>
        <taxon>Bacteria</taxon>
        <taxon>Pseudomonadati</taxon>
        <taxon>Pseudomonadota</taxon>
        <taxon>Alphaproteobacteria</taxon>
        <taxon>Rhodobacterales</taxon>
        <taxon>Roseobacteraceae</taxon>
        <taxon>Rubellimicrobium</taxon>
    </lineage>
</organism>
<protein>
    <submittedName>
        <fullName evidence="10">Putative ribose/galactose/methyl galactoside import ATP-binding protein 3</fullName>
        <ecNumber evidence="10">3.6.3.17</ecNumber>
    </submittedName>
</protein>
<evidence type="ECO:0000256" key="8">
    <source>
        <dbReference type="ARBA" id="ARBA00023136"/>
    </source>
</evidence>
<keyword evidence="3" id="KW-0762">Sugar transport</keyword>
<dbReference type="PROSITE" id="PS00211">
    <property type="entry name" value="ABC_TRANSPORTER_1"/>
    <property type="match status" value="1"/>
</dbReference>
<evidence type="ECO:0000256" key="2">
    <source>
        <dbReference type="ARBA" id="ARBA00022475"/>
    </source>
</evidence>
<dbReference type="CDD" id="cd03215">
    <property type="entry name" value="ABC_Carb_Monos_II"/>
    <property type="match status" value="1"/>
</dbReference>
<dbReference type="HOGENOM" id="CLU_000604_1_2_5"/>
<keyword evidence="11" id="KW-1185">Reference proteome</keyword>
<dbReference type="GO" id="GO:0005524">
    <property type="term" value="F:ATP binding"/>
    <property type="evidence" value="ECO:0007669"/>
    <property type="project" value="UniProtKB-KW"/>
</dbReference>
<gene>
    <name evidence="10" type="ORF">Rumeso_01098</name>
</gene>
<dbReference type="Proteomes" id="UP000019666">
    <property type="component" value="Unassembled WGS sequence"/>
</dbReference>
<keyword evidence="4" id="KW-0677">Repeat</keyword>
<feature type="domain" description="ABC transporter" evidence="9">
    <location>
        <begin position="2"/>
        <end position="239"/>
    </location>
</feature>
<dbReference type="SUPFAM" id="SSF52540">
    <property type="entry name" value="P-loop containing nucleoside triphosphate hydrolases"/>
    <property type="match status" value="1"/>
</dbReference>
<dbReference type="AlphaFoldDB" id="A0A017HSN5"/>
<dbReference type="Gene3D" id="3.40.50.300">
    <property type="entry name" value="P-loop containing nucleotide triphosphate hydrolases"/>
    <property type="match status" value="1"/>
</dbReference>
<keyword evidence="7" id="KW-1278">Translocase</keyword>
<evidence type="ECO:0000256" key="4">
    <source>
        <dbReference type="ARBA" id="ARBA00022737"/>
    </source>
</evidence>
<dbReference type="PROSITE" id="PS50893">
    <property type="entry name" value="ABC_TRANSPORTER_2"/>
    <property type="match status" value="1"/>
</dbReference>
<dbReference type="EC" id="3.6.3.17" evidence="10"/>
<evidence type="ECO:0000313" key="10">
    <source>
        <dbReference type="EMBL" id="EYD77391.1"/>
    </source>
</evidence>
<name>A0A017HSN5_9RHOB</name>
<dbReference type="PATRIC" id="fig|442562.3.peg.1090"/>
<accession>A0A017HSN5</accession>
<dbReference type="STRING" id="442562.Rumeso_01098"/>
<dbReference type="Pfam" id="PF00005">
    <property type="entry name" value="ABC_tran"/>
    <property type="match status" value="1"/>
</dbReference>
<evidence type="ECO:0000256" key="6">
    <source>
        <dbReference type="ARBA" id="ARBA00022840"/>
    </source>
</evidence>
<comment type="caution">
    <text evidence="10">The sequence shown here is derived from an EMBL/GenBank/DDBJ whole genome shotgun (WGS) entry which is preliminary data.</text>
</comment>
<evidence type="ECO:0000256" key="5">
    <source>
        <dbReference type="ARBA" id="ARBA00022741"/>
    </source>
</evidence>
<evidence type="ECO:0000259" key="9">
    <source>
        <dbReference type="PROSITE" id="PS50893"/>
    </source>
</evidence>